<sequence length="551" mass="61057">IIIQLLVGEEKVLLGLAALLVMQSSPRPLESCFEDPEYGQLLEIAKDGLGKAEKPKRIVIVGAGIAGLTAGKVLLDAGHQVTILEARSHVGGRMETYRDPAGNWYVDLGPRRLPYSHRWQWQWQYLVNNIRARVKDVEKNPDILGYPVDPSERGKSAVELYYQALRAVSVSLRARDSCGRSCQGISRELSWLEYLIEKGNLSRAAVQMIGDLMNLSAEFSCSFIEFLREPSLLSLLSRFDELAGGFDTLPRAFHQSLPAATVLLNSTVVQVLRERDVVSVLHRPSNSRAPPSTLQADYVIVTSTAEATRLIQFHPALSTAKTQALRSLHSTGATKVALACTKKFWEEEGEEVYGGTSISDLPSRITTYSNQNFSNGLGVIIGSQTYGEDSEFFAPLSPQRTVEVVLRDLAAIHQRPLEELRQLCSQWVVKKWNLDPHAMGAFTLFRPYQLSEHAAALAGSEGRVYFAGEYTALPHGWVDTAMKSALRAAREVHRHCSHNTGDHISDTGSCREWAERVPLTCTGLWCWSHDLAKLSPTVSWPRLSNVPISPS</sequence>
<dbReference type="SUPFAM" id="SSF51905">
    <property type="entry name" value="FAD/NAD(P)-binding domain"/>
    <property type="match status" value="1"/>
</dbReference>
<dbReference type="Proteomes" id="UP000694545">
    <property type="component" value="Unplaced"/>
</dbReference>
<dbReference type="EC" id="1.4.3.-" evidence="16"/>
<evidence type="ECO:0000256" key="9">
    <source>
        <dbReference type="ARBA" id="ARBA00023002"/>
    </source>
</evidence>
<dbReference type="Ensembl" id="ENSVKKT00000020137.1">
    <property type="protein sequence ID" value="ENSVKKP00000019652.1"/>
    <property type="gene ID" value="ENSVKKG00000013308.1"/>
</dbReference>
<dbReference type="PANTHER" id="PTHR10742">
    <property type="entry name" value="FLAVIN MONOAMINE OXIDASE"/>
    <property type="match status" value="1"/>
</dbReference>
<dbReference type="GO" id="GO:0005576">
    <property type="term" value="C:extracellular region"/>
    <property type="evidence" value="ECO:0007669"/>
    <property type="project" value="UniProtKB-SubCell"/>
</dbReference>
<dbReference type="Gene3D" id="3.50.50.60">
    <property type="entry name" value="FAD/NAD(P)-binding domain"/>
    <property type="match status" value="1"/>
</dbReference>
<dbReference type="GO" id="GO:0090729">
    <property type="term" value="F:toxin activity"/>
    <property type="evidence" value="ECO:0007669"/>
    <property type="project" value="UniProtKB-KW"/>
</dbReference>
<accession>A0A8D2LBI8</accession>
<dbReference type="InterPro" id="IPR002937">
    <property type="entry name" value="Amino_oxidase"/>
</dbReference>
<keyword evidence="11" id="KW-1015">Disulfide bond</keyword>
<feature type="binding site" evidence="15">
    <location>
        <position position="112"/>
    </location>
    <ligand>
        <name>substrate</name>
    </ligand>
</feature>
<comment type="subcellular location">
    <subcellularLocation>
        <location evidence="2">Secreted</location>
    </subcellularLocation>
</comment>
<feature type="binding site" evidence="15">
    <location>
        <begin position="85"/>
        <end position="86"/>
    </location>
    <ligand>
        <name>FAD</name>
        <dbReference type="ChEBI" id="CHEBI:57692"/>
    </ligand>
</feature>
<dbReference type="Pfam" id="PF01593">
    <property type="entry name" value="Amino_oxidase"/>
    <property type="match status" value="1"/>
</dbReference>
<reference evidence="18" key="2">
    <citation type="submission" date="2025-09" db="UniProtKB">
        <authorList>
            <consortium name="Ensembl"/>
        </authorList>
    </citation>
    <scope>IDENTIFICATION</scope>
</reference>
<keyword evidence="4" id="KW-0964">Secreted</keyword>
<evidence type="ECO:0000256" key="16">
    <source>
        <dbReference type="RuleBase" id="RU362067"/>
    </source>
</evidence>
<evidence type="ECO:0000256" key="11">
    <source>
        <dbReference type="ARBA" id="ARBA00023157"/>
    </source>
</evidence>
<feature type="domain" description="Amine oxidase" evidence="17">
    <location>
        <begin position="65"/>
        <end position="492"/>
    </location>
</feature>
<evidence type="ECO:0000256" key="14">
    <source>
        <dbReference type="ARBA" id="ARBA00047637"/>
    </source>
</evidence>
<feature type="binding site" evidence="15">
    <location>
        <begin position="109"/>
        <end position="112"/>
    </location>
    <ligand>
        <name>FAD</name>
        <dbReference type="ChEBI" id="CHEBI:57692"/>
    </ligand>
</feature>
<dbReference type="Gene3D" id="3.90.660.10">
    <property type="match status" value="1"/>
</dbReference>
<comment type="similarity">
    <text evidence="3">Belongs to the flavin monoamine oxidase family. FIG1 subfamily.</text>
</comment>
<evidence type="ECO:0000313" key="19">
    <source>
        <dbReference type="Proteomes" id="UP000694545"/>
    </source>
</evidence>
<keyword evidence="8 16" id="KW-0274">FAD</keyword>
<dbReference type="PANTHER" id="PTHR10742:SF355">
    <property type="entry name" value="AMINE OXIDASE"/>
    <property type="match status" value="1"/>
</dbReference>
<evidence type="ECO:0000256" key="12">
    <source>
        <dbReference type="ARBA" id="ARBA00023180"/>
    </source>
</evidence>
<comment type="catalytic activity">
    <reaction evidence="14">
        <text>an L-alpha-amino acid + O2 + H2O = a 2-oxocarboxylate + H2O2 + NH4(+)</text>
        <dbReference type="Rhea" id="RHEA:13781"/>
        <dbReference type="ChEBI" id="CHEBI:15377"/>
        <dbReference type="ChEBI" id="CHEBI:15379"/>
        <dbReference type="ChEBI" id="CHEBI:16240"/>
        <dbReference type="ChEBI" id="CHEBI:28938"/>
        <dbReference type="ChEBI" id="CHEBI:35179"/>
        <dbReference type="ChEBI" id="CHEBI:59869"/>
        <dbReference type="EC" id="1.4.3.2"/>
    </reaction>
</comment>
<keyword evidence="19" id="KW-1185">Reference proteome</keyword>
<keyword evidence="6 16" id="KW-0285">Flavoprotein</keyword>
<dbReference type="Gene3D" id="1.10.405.10">
    <property type="entry name" value="Guanine Nucleotide Dissociation Inhibitor, domain 1"/>
    <property type="match status" value="1"/>
</dbReference>
<reference evidence="18" key="1">
    <citation type="submission" date="2025-08" db="UniProtKB">
        <authorList>
            <consortium name="Ensembl"/>
        </authorList>
    </citation>
    <scope>IDENTIFICATION</scope>
</reference>
<evidence type="ECO:0000259" key="17">
    <source>
        <dbReference type="Pfam" id="PF01593"/>
    </source>
</evidence>
<dbReference type="GO" id="GO:0042742">
    <property type="term" value="P:defense response to bacterium"/>
    <property type="evidence" value="ECO:0007669"/>
    <property type="project" value="UniProtKB-KW"/>
</dbReference>
<dbReference type="GO" id="GO:0001716">
    <property type="term" value="F:L-amino-acid oxidase activity"/>
    <property type="evidence" value="ECO:0007669"/>
    <property type="project" value="UniProtKB-EC"/>
</dbReference>
<evidence type="ECO:0000256" key="6">
    <source>
        <dbReference type="ARBA" id="ARBA00022630"/>
    </source>
</evidence>
<proteinExistence type="inferred from homology"/>
<evidence type="ECO:0000256" key="1">
    <source>
        <dbReference type="ARBA" id="ARBA00001974"/>
    </source>
</evidence>
<keyword evidence="7" id="KW-0800">Toxin</keyword>
<comment type="cofactor">
    <cofactor evidence="1 16">
        <name>FAD</name>
        <dbReference type="ChEBI" id="CHEBI:57692"/>
    </cofactor>
</comment>
<feature type="binding site" evidence="15">
    <location>
        <position position="268"/>
    </location>
    <ligand>
        <name>FAD</name>
        <dbReference type="ChEBI" id="CHEBI:57692"/>
    </ligand>
</feature>
<evidence type="ECO:0000256" key="13">
    <source>
        <dbReference type="ARBA" id="ARBA00023240"/>
    </source>
</evidence>
<dbReference type="SUPFAM" id="SSF54373">
    <property type="entry name" value="FAD-linked reductases, C-terminal domain"/>
    <property type="match status" value="1"/>
</dbReference>
<keyword evidence="10" id="KW-0044">Antibiotic</keyword>
<dbReference type="GO" id="GO:0009063">
    <property type="term" value="P:amino acid catabolic process"/>
    <property type="evidence" value="ECO:0007669"/>
    <property type="project" value="TreeGrafter"/>
</dbReference>
<name>A0A8D2LBI8_VARKO</name>
<evidence type="ECO:0000256" key="2">
    <source>
        <dbReference type="ARBA" id="ARBA00004613"/>
    </source>
</evidence>
<evidence type="ECO:0000256" key="15">
    <source>
        <dbReference type="PIRSR" id="PIRSR601613-1"/>
    </source>
</evidence>
<keyword evidence="12" id="KW-0325">Glycoprotein</keyword>
<protein>
    <recommendedName>
        <fullName evidence="16">Amine oxidase</fullName>
        <ecNumber evidence="16">1.4.3.-</ecNumber>
    </recommendedName>
</protein>
<evidence type="ECO:0000256" key="8">
    <source>
        <dbReference type="ARBA" id="ARBA00022827"/>
    </source>
</evidence>
<feature type="binding site" evidence="15">
    <location>
        <position position="469"/>
    </location>
    <ligand>
        <name>FAD</name>
        <dbReference type="ChEBI" id="CHEBI:57692"/>
    </ligand>
</feature>
<evidence type="ECO:0000256" key="3">
    <source>
        <dbReference type="ARBA" id="ARBA00005465"/>
    </source>
</evidence>
<dbReference type="AlphaFoldDB" id="A0A8D2LBI8"/>
<dbReference type="InterPro" id="IPR050281">
    <property type="entry name" value="Flavin_monoamine_oxidase"/>
</dbReference>
<evidence type="ECO:0000256" key="4">
    <source>
        <dbReference type="ARBA" id="ARBA00022525"/>
    </source>
</evidence>
<evidence type="ECO:0000313" key="18">
    <source>
        <dbReference type="Ensembl" id="ENSVKKP00000019652.1"/>
    </source>
</evidence>
<dbReference type="PRINTS" id="PR00757">
    <property type="entry name" value="AMINEOXDASEF"/>
</dbReference>
<dbReference type="InterPro" id="IPR001613">
    <property type="entry name" value="Flavin_amine_oxidase"/>
</dbReference>
<evidence type="ECO:0000256" key="5">
    <source>
        <dbReference type="ARBA" id="ARBA00022529"/>
    </source>
</evidence>
<organism evidence="18 19">
    <name type="scientific">Varanus komodoensis</name>
    <name type="common">Komodo dragon</name>
    <dbReference type="NCBI Taxonomy" id="61221"/>
    <lineage>
        <taxon>Eukaryota</taxon>
        <taxon>Metazoa</taxon>
        <taxon>Chordata</taxon>
        <taxon>Craniata</taxon>
        <taxon>Vertebrata</taxon>
        <taxon>Euteleostomi</taxon>
        <taxon>Lepidosauria</taxon>
        <taxon>Squamata</taxon>
        <taxon>Bifurcata</taxon>
        <taxon>Unidentata</taxon>
        <taxon>Episquamata</taxon>
        <taxon>Toxicofera</taxon>
        <taxon>Anguimorpha</taxon>
        <taxon>Paleoanguimorpha</taxon>
        <taxon>Varanoidea</taxon>
        <taxon>Varanidae</taxon>
        <taxon>Varanus</taxon>
    </lineage>
</organism>
<dbReference type="InterPro" id="IPR036188">
    <property type="entry name" value="FAD/NAD-bd_sf"/>
</dbReference>
<evidence type="ECO:0000256" key="10">
    <source>
        <dbReference type="ARBA" id="ARBA00023022"/>
    </source>
</evidence>
<keyword evidence="5" id="KW-0929">Antimicrobial</keyword>
<keyword evidence="9 16" id="KW-0560">Oxidoreductase</keyword>
<keyword evidence="13" id="KW-1199">Hemostasis impairing toxin</keyword>
<evidence type="ECO:0000256" key="7">
    <source>
        <dbReference type="ARBA" id="ARBA00022656"/>
    </source>
</evidence>